<protein>
    <submittedName>
        <fullName evidence="1">Uncharacterized protein</fullName>
    </submittedName>
</protein>
<sequence>MNRSADDLWSVVEAEWELLRALNLVSSLMKGLRRRMVVIADGEAMNTYTNTTNTMAATFLVAKMVRTHFAKKFTFENEADLHNIDKLAETFCAHCQTTVNQRYREFVFEVRNQEQGEKFDDWLTELRTLAVEFYFGHERMLHS</sequence>
<dbReference type="EMBL" id="JABSTQ010007576">
    <property type="protein sequence ID" value="KAG0435511.1"/>
    <property type="molecule type" value="Genomic_DNA"/>
</dbReference>
<dbReference type="Proteomes" id="UP000805193">
    <property type="component" value="Unassembled WGS sequence"/>
</dbReference>
<evidence type="ECO:0000313" key="2">
    <source>
        <dbReference type="Proteomes" id="UP000805193"/>
    </source>
</evidence>
<reference evidence="1 2" key="1">
    <citation type="journal article" date="2020" name="Cell">
        <title>Large-Scale Comparative Analyses of Tick Genomes Elucidate Their Genetic Diversity and Vector Capacities.</title>
        <authorList>
            <consortium name="Tick Genome and Microbiome Consortium (TIGMIC)"/>
            <person name="Jia N."/>
            <person name="Wang J."/>
            <person name="Shi W."/>
            <person name="Du L."/>
            <person name="Sun Y."/>
            <person name="Zhan W."/>
            <person name="Jiang J.F."/>
            <person name="Wang Q."/>
            <person name="Zhang B."/>
            <person name="Ji P."/>
            <person name="Bell-Sakyi L."/>
            <person name="Cui X.M."/>
            <person name="Yuan T.T."/>
            <person name="Jiang B.G."/>
            <person name="Yang W.F."/>
            <person name="Lam T.T."/>
            <person name="Chang Q.C."/>
            <person name="Ding S.J."/>
            <person name="Wang X.J."/>
            <person name="Zhu J.G."/>
            <person name="Ruan X.D."/>
            <person name="Zhao L."/>
            <person name="Wei J.T."/>
            <person name="Ye R.Z."/>
            <person name="Que T.C."/>
            <person name="Du C.H."/>
            <person name="Zhou Y.H."/>
            <person name="Cheng J.X."/>
            <person name="Dai P.F."/>
            <person name="Guo W.B."/>
            <person name="Han X.H."/>
            <person name="Huang E.J."/>
            <person name="Li L.F."/>
            <person name="Wei W."/>
            <person name="Gao Y.C."/>
            <person name="Liu J.Z."/>
            <person name="Shao H.Z."/>
            <person name="Wang X."/>
            <person name="Wang C.C."/>
            <person name="Yang T.C."/>
            <person name="Huo Q.B."/>
            <person name="Li W."/>
            <person name="Chen H.Y."/>
            <person name="Chen S.E."/>
            <person name="Zhou L.G."/>
            <person name="Ni X.B."/>
            <person name="Tian J.H."/>
            <person name="Sheng Y."/>
            <person name="Liu T."/>
            <person name="Pan Y.S."/>
            <person name="Xia L.Y."/>
            <person name="Li J."/>
            <person name="Zhao F."/>
            <person name="Cao W.C."/>
        </authorList>
    </citation>
    <scope>NUCLEOTIDE SEQUENCE [LARGE SCALE GENOMIC DNA]</scope>
    <source>
        <strain evidence="1">Iper-2018</strain>
    </source>
</reference>
<accession>A0AC60QKW2</accession>
<keyword evidence="2" id="KW-1185">Reference proteome</keyword>
<name>A0AC60QKW2_IXOPE</name>
<comment type="caution">
    <text evidence="1">The sequence shown here is derived from an EMBL/GenBank/DDBJ whole genome shotgun (WGS) entry which is preliminary data.</text>
</comment>
<gene>
    <name evidence="1" type="ORF">HPB47_018442</name>
</gene>
<proteinExistence type="predicted"/>
<organism evidence="1 2">
    <name type="scientific">Ixodes persulcatus</name>
    <name type="common">Taiga tick</name>
    <dbReference type="NCBI Taxonomy" id="34615"/>
    <lineage>
        <taxon>Eukaryota</taxon>
        <taxon>Metazoa</taxon>
        <taxon>Ecdysozoa</taxon>
        <taxon>Arthropoda</taxon>
        <taxon>Chelicerata</taxon>
        <taxon>Arachnida</taxon>
        <taxon>Acari</taxon>
        <taxon>Parasitiformes</taxon>
        <taxon>Ixodida</taxon>
        <taxon>Ixodoidea</taxon>
        <taxon>Ixodidae</taxon>
        <taxon>Ixodinae</taxon>
        <taxon>Ixodes</taxon>
    </lineage>
</organism>
<evidence type="ECO:0000313" key="1">
    <source>
        <dbReference type="EMBL" id="KAG0435511.1"/>
    </source>
</evidence>